<accession>A0A1L7XVP8</accession>
<dbReference type="Proteomes" id="UP000184330">
    <property type="component" value="Unassembled WGS sequence"/>
</dbReference>
<protein>
    <submittedName>
        <fullName evidence="1">Uncharacterized protein</fullName>
    </submittedName>
</protein>
<dbReference type="EMBL" id="FJOG01000065">
    <property type="protein sequence ID" value="CZR69113.1"/>
    <property type="molecule type" value="Genomic_DNA"/>
</dbReference>
<name>A0A1L7XVP8_9HELO</name>
<reference evidence="1 2" key="1">
    <citation type="submission" date="2016-03" db="EMBL/GenBank/DDBJ databases">
        <authorList>
            <person name="Ploux O."/>
        </authorList>
    </citation>
    <scope>NUCLEOTIDE SEQUENCE [LARGE SCALE GENOMIC DNA]</scope>
    <source>
        <strain evidence="1 2">UAMH 11012</strain>
    </source>
</reference>
<sequence length="193" mass="21786">MEPALEIQGETLAITYNIGITQHGVIDDAARVFAASKTTWNLFRARFPNHLEFGVRNSHRRRLYFDRNRDMVVLDAESLYALGQWLVPLEFGLQGLLGAGGFGPALDRQILTGFSRQNLRVFMVPIHRVRLLAGVTTHNLMLNEFISGNDNTPRVNLVASDPAMPPINGRIAALHQMRERLLRELMALWRSGK</sequence>
<dbReference type="OrthoDB" id="3558826at2759"/>
<evidence type="ECO:0000313" key="1">
    <source>
        <dbReference type="EMBL" id="CZR69113.1"/>
    </source>
</evidence>
<dbReference type="AlphaFoldDB" id="A0A1L7XVP8"/>
<proteinExistence type="predicted"/>
<gene>
    <name evidence="1" type="ORF">PAC_19014</name>
</gene>
<evidence type="ECO:0000313" key="2">
    <source>
        <dbReference type="Proteomes" id="UP000184330"/>
    </source>
</evidence>
<organism evidence="1 2">
    <name type="scientific">Phialocephala subalpina</name>
    <dbReference type="NCBI Taxonomy" id="576137"/>
    <lineage>
        <taxon>Eukaryota</taxon>
        <taxon>Fungi</taxon>
        <taxon>Dikarya</taxon>
        <taxon>Ascomycota</taxon>
        <taxon>Pezizomycotina</taxon>
        <taxon>Leotiomycetes</taxon>
        <taxon>Helotiales</taxon>
        <taxon>Mollisiaceae</taxon>
        <taxon>Phialocephala</taxon>
        <taxon>Phialocephala fortinii species complex</taxon>
    </lineage>
</organism>
<keyword evidence="2" id="KW-1185">Reference proteome</keyword>